<name>A0A1I1LDF4_9GAMM</name>
<feature type="transmembrane region" description="Helical" evidence="1">
    <location>
        <begin position="167"/>
        <end position="188"/>
    </location>
</feature>
<keyword evidence="1" id="KW-0472">Membrane</keyword>
<dbReference type="InterPro" id="IPR000326">
    <property type="entry name" value="PAP2/HPO"/>
</dbReference>
<accession>A0A1I1LDF4</accession>
<keyword evidence="3" id="KW-0808">Transferase</keyword>
<dbReference type="GO" id="GO:0016301">
    <property type="term" value="F:kinase activity"/>
    <property type="evidence" value="ECO:0007669"/>
    <property type="project" value="UniProtKB-KW"/>
</dbReference>
<dbReference type="Proteomes" id="UP000199046">
    <property type="component" value="Unassembled WGS sequence"/>
</dbReference>
<dbReference type="Gene3D" id="1.20.144.10">
    <property type="entry name" value="Phosphatidic acid phosphatase type 2/haloperoxidase"/>
    <property type="match status" value="1"/>
</dbReference>
<dbReference type="EMBL" id="FOLY01000004">
    <property type="protein sequence ID" value="SFC67560.1"/>
    <property type="molecule type" value="Genomic_DNA"/>
</dbReference>
<organism evidence="3 4">
    <name type="scientific">Kushneria avicenniae</name>
    <dbReference type="NCBI Taxonomy" id="402385"/>
    <lineage>
        <taxon>Bacteria</taxon>
        <taxon>Pseudomonadati</taxon>
        <taxon>Pseudomonadota</taxon>
        <taxon>Gammaproteobacteria</taxon>
        <taxon>Oceanospirillales</taxon>
        <taxon>Halomonadaceae</taxon>
        <taxon>Kushneria</taxon>
    </lineage>
</organism>
<feature type="transmembrane region" description="Helical" evidence="1">
    <location>
        <begin position="194"/>
        <end position="219"/>
    </location>
</feature>
<dbReference type="SUPFAM" id="SSF48317">
    <property type="entry name" value="Acid phosphatase/Vanadium-dependent haloperoxidase"/>
    <property type="match status" value="1"/>
</dbReference>
<evidence type="ECO:0000313" key="3">
    <source>
        <dbReference type="EMBL" id="SFC67560.1"/>
    </source>
</evidence>
<feature type="transmembrane region" description="Helical" evidence="1">
    <location>
        <begin position="59"/>
        <end position="78"/>
    </location>
</feature>
<dbReference type="SMART" id="SM00014">
    <property type="entry name" value="acidPPc"/>
    <property type="match status" value="1"/>
</dbReference>
<dbReference type="AlphaFoldDB" id="A0A1I1LDF4"/>
<sequence length="245" mass="27187">MHLKRILYCNLAGIALFASWLWFSVWLVLDDDIFWFFNQFITSAHPVWVNFLAVVNTRYFDAASFVMLLAILGWAVHLDRRPGRFWRWLGVSVTMLITAGLLALATNKLPYGHPSPTLSLDHVNFLTDVVSFDTKDAAKNSFPGDHGLMLMVFTAFILRFGDRRPAVLSAIMIAVLSAPRVMAGAHWLQDVYMGSLAIALVVLPWVLCTPIAPGCVGAIERLAARLHLPGACHPPSDTSNARRTA</sequence>
<keyword evidence="3" id="KW-0418">Kinase</keyword>
<evidence type="ECO:0000256" key="1">
    <source>
        <dbReference type="SAM" id="Phobius"/>
    </source>
</evidence>
<keyword evidence="1" id="KW-1133">Transmembrane helix</keyword>
<dbReference type="Pfam" id="PF01569">
    <property type="entry name" value="PAP2"/>
    <property type="match status" value="1"/>
</dbReference>
<protein>
    <submittedName>
        <fullName evidence="3">Lipid-A kinase</fullName>
    </submittedName>
</protein>
<dbReference type="InterPro" id="IPR036938">
    <property type="entry name" value="PAP2/HPO_sf"/>
</dbReference>
<feature type="transmembrane region" description="Helical" evidence="1">
    <location>
        <begin position="142"/>
        <end position="160"/>
    </location>
</feature>
<feature type="domain" description="Phosphatidic acid phosphatase type 2/haloperoxidase" evidence="2">
    <location>
        <begin position="90"/>
        <end position="206"/>
    </location>
</feature>
<evidence type="ECO:0000259" key="2">
    <source>
        <dbReference type="SMART" id="SM00014"/>
    </source>
</evidence>
<keyword evidence="1" id="KW-0812">Transmembrane</keyword>
<feature type="transmembrane region" description="Helical" evidence="1">
    <location>
        <begin position="85"/>
        <end position="105"/>
    </location>
</feature>
<reference evidence="4" key="1">
    <citation type="submission" date="2016-10" db="EMBL/GenBank/DDBJ databases">
        <authorList>
            <person name="Varghese N."/>
            <person name="Submissions S."/>
        </authorList>
    </citation>
    <scope>NUCLEOTIDE SEQUENCE [LARGE SCALE GENOMIC DNA]</scope>
    <source>
        <strain evidence="4">DSM 23439</strain>
    </source>
</reference>
<feature type="transmembrane region" description="Helical" evidence="1">
    <location>
        <begin position="7"/>
        <end position="29"/>
    </location>
</feature>
<proteinExistence type="predicted"/>
<dbReference type="OrthoDB" id="8477781at2"/>
<dbReference type="RefSeq" id="WP_090134166.1">
    <property type="nucleotide sequence ID" value="NZ_FOLY01000004.1"/>
</dbReference>
<dbReference type="STRING" id="402385.SAMN05421848_2357"/>
<evidence type="ECO:0000313" key="4">
    <source>
        <dbReference type="Proteomes" id="UP000199046"/>
    </source>
</evidence>
<gene>
    <name evidence="3" type="ORF">SAMN05421848_2357</name>
</gene>
<keyword evidence="4" id="KW-1185">Reference proteome</keyword>